<dbReference type="InterPro" id="IPR004358">
    <property type="entry name" value="Sig_transdc_His_kin-like_C"/>
</dbReference>
<keyword evidence="7" id="KW-0067">ATP-binding</keyword>
<feature type="domain" description="PAS" evidence="12">
    <location>
        <begin position="8"/>
        <end position="78"/>
    </location>
</feature>
<gene>
    <name evidence="14" type="ORF">ACFFUT_10250</name>
</gene>
<dbReference type="PROSITE" id="PS50113">
    <property type="entry name" value="PAC"/>
    <property type="match status" value="1"/>
</dbReference>
<sequence length="511" mass="55373">MTNVTAKNEALLDALLNAAVDAIIVSDETGNIIRSNPAASKMFGYEPDEILGLNVRSLMPDKMAAKHGDFLQRYLETRETSIIGVGRDLEGQKKDGSIFPVHLSIGSAEVGRQVFFVGVLHDLTERKNAETALNRSQRLEAIGQLTGGVAHDFNNLLTVVIGNLELLEPTLRTKEQSELLNDALESAEHGADLIHRLLAFARRSPLAPVPVDISVFVDRVGKILARTISARYDLNIVPSPNIWHVHADPAQLQTAILNLALNAQDAMPDGGKLVIETSNIVIDDAFMAKEIEIEMGRYVRLSVTDTGHGMSQAELGQAFEPFFTTKPARKGTGLGLSMVYGFVKQSGGHVALYSEPGQGTTVNLYLPASDGDAVKVDDLTKVSVAGNGQTILAVEDNPAIQQISLLRLEALNYNVIGAADAAEALEFLADRSDIDLMFTDLVMPGDMTGYDLAKTVHEKWPRIKILLTSGYAEDLLNGGTLSKSGFRLLRKPYRQADIAAEIHALLSEDQS</sequence>
<dbReference type="SMART" id="SM00091">
    <property type="entry name" value="PAS"/>
    <property type="match status" value="1"/>
</dbReference>
<dbReference type="InterPro" id="IPR003594">
    <property type="entry name" value="HATPase_dom"/>
</dbReference>
<dbReference type="PROSITE" id="PS50110">
    <property type="entry name" value="RESPONSE_REGULATORY"/>
    <property type="match status" value="1"/>
</dbReference>
<dbReference type="Pfam" id="PF00512">
    <property type="entry name" value="HisKA"/>
    <property type="match status" value="1"/>
</dbReference>
<evidence type="ECO:0000313" key="14">
    <source>
        <dbReference type="EMBL" id="MFB9232163.1"/>
    </source>
</evidence>
<keyword evidence="5" id="KW-0547">Nucleotide-binding</keyword>
<dbReference type="EC" id="2.7.13.3" evidence="2"/>
<dbReference type="SUPFAM" id="SSF47384">
    <property type="entry name" value="Homodimeric domain of signal transducing histidine kinase"/>
    <property type="match status" value="1"/>
</dbReference>
<keyword evidence="8" id="KW-0902">Two-component regulatory system</keyword>
<dbReference type="PANTHER" id="PTHR43065:SF46">
    <property type="entry name" value="C4-DICARBOXYLATE TRANSPORT SENSOR PROTEIN DCTB"/>
    <property type="match status" value="1"/>
</dbReference>
<evidence type="ECO:0000259" key="11">
    <source>
        <dbReference type="PROSITE" id="PS50110"/>
    </source>
</evidence>
<evidence type="ECO:0000256" key="4">
    <source>
        <dbReference type="ARBA" id="ARBA00022679"/>
    </source>
</evidence>
<protein>
    <recommendedName>
        <fullName evidence="2">histidine kinase</fullName>
        <ecNumber evidence="2">2.7.13.3</ecNumber>
    </recommendedName>
</protein>
<keyword evidence="15" id="KW-1185">Reference proteome</keyword>
<dbReference type="SUPFAM" id="SSF52172">
    <property type="entry name" value="CheY-like"/>
    <property type="match status" value="1"/>
</dbReference>
<evidence type="ECO:0000256" key="1">
    <source>
        <dbReference type="ARBA" id="ARBA00000085"/>
    </source>
</evidence>
<dbReference type="SUPFAM" id="SSF55874">
    <property type="entry name" value="ATPase domain of HSP90 chaperone/DNA topoisomerase II/histidine kinase"/>
    <property type="match status" value="1"/>
</dbReference>
<feature type="domain" description="Response regulatory" evidence="11">
    <location>
        <begin position="390"/>
        <end position="506"/>
    </location>
</feature>
<dbReference type="PANTHER" id="PTHR43065">
    <property type="entry name" value="SENSOR HISTIDINE KINASE"/>
    <property type="match status" value="1"/>
</dbReference>
<evidence type="ECO:0000259" key="13">
    <source>
        <dbReference type="PROSITE" id="PS50113"/>
    </source>
</evidence>
<evidence type="ECO:0000259" key="10">
    <source>
        <dbReference type="PROSITE" id="PS50109"/>
    </source>
</evidence>
<dbReference type="InterPro" id="IPR000700">
    <property type="entry name" value="PAS-assoc_C"/>
</dbReference>
<evidence type="ECO:0000256" key="7">
    <source>
        <dbReference type="ARBA" id="ARBA00022840"/>
    </source>
</evidence>
<dbReference type="SMART" id="SM00387">
    <property type="entry name" value="HATPase_c"/>
    <property type="match status" value="1"/>
</dbReference>
<dbReference type="InterPro" id="IPR000014">
    <property type="entry name" value="PAS"/>
</dbReference>
<dbReference type="Pfam" id="PF00072">
    <property type="entry name" value="Response_reg"/>
    <property type="match status" value="1"/>
</dbReference>
<evidence type="ECO:0000313" key="15">
    <source>
        <dbReference type="Proteomes" id="UP001589683"/>
    </source>
</evidence>
<evidence type="ECO:0000256" key="9">
    <source>
        <dbReference type="PROSITE-ProRule" id="PRU00169"/>
    </source>
</evidence>
<dbReference type="NCBIfam" id="TIGR00229">
    <property type="entry name" value="sensory_box"/>
    <property type="match status" value="1"/>
</dbReference>
<feature type="modified residue" description="4-aspartylphosphate" evidence="9">
    <location>
        <position position="440"/>
    </location>
</feature>
<dbReference type="InterPro" id="IPR003661">
    <property type="entry name" value="HisK_dim/P_dom"/>
</dbReference>
<dbReference type="PRINTS" id="PR00344">
    <property type="entry name" value="BCTRLSENSOR"/>
</dbReference>
<dbReference type="CDD" id="cd00130">
    <property type="entry name" value="PAS"/>
    <property type="match status" value="1"/>
</dbReference>
<dbReference type="Gene3D" id="3.30.565.10">
    <property type="entry name" value="Histidine kinase-like ATPase, C-terminal domain"/>
    <property type="match status" value="1"/>
</dbReference>
<dbReference type="InterPro" id="IPR036890">
    <property type="entry name" value="HATPase_C_sf"/>
</dbReference>
<keyword evidence="6" id="KW-0418">Kinase</keyword>
<dbReference type="InterPro" id="IPR035965">
    <property type="entry name" value="PAS-like_dom_sf"/>
</dbReference>
<accession>A0ABV5JHC7</accession>
<dbReference type="Proteomes" id="UP001589683">
    <property type="component" value="Unassembled WGS sequence"/>
</dbReference>
<keyword evidence="3 9" id="KW-0597">Phosphoprotein</keyword>
<dbReference type="EMBL" id="JBHMEA010000038">
    <property type="protein sequence ID" value="MFB9232163.1"/>
    <property type="molecule type" value="Genomic_DNA"/>
</dbReference>
<feature type="domain" description="Histidine kinase" evidence="10">
    <location>
        <begin position="148"/>
        <end position="370"/>
    </location>
</feature>
<dbReference type="PROSITE" id="PS50112">
    <property type="entry name" value="PAS"/>
    <property type="match status" value="1"/>
</dbReference>
<dbReference type="SMART" id="SM00448">
    <property type="entry name" value="REC"/>
    <property type="match status" value="1"/>
</dbReference>
<comment type="catalytic activity">
    <reaction evidence="1">
        <text>ATP + protein L-histidine = ADP + protein N-phospho-L-histidine.</text>
        <dbReference type="EC" id="2.7.13.3"/>
    </reaction>
</comment>
<dbReference type="Pfam" id="PF13426">
    <property type="entry name" value="PAS_9"/>
    <property type="match status" value="1"/>
</dbReference>
<evidence type="ECO:0000256" key="3">
    <source>
        <dbReference type="ARBA" id="ARBA00022553"/>
    </source>
</evidence>
<dbReference type="InterPro" id="IPR011006">
    <property type="entry name" value="CheY-like_superfamily"/>
</dbReference>
<dbReference type="Pfam" id="PF02518">
    <property type="entry name" value="HATPase_c"/>
    <property type="match status" value="1"/>
</dbReference>
<name>A0ABV5JHC7_9RHOB</name>
<keyword evidence="4" id="KW-0808">Transferase</keyword>
<dbReference type="InterPro" id="IPR036097">
    <property type="entry name" value="HisK_dim/P_sf"/>
</dbReference>
<dbReference type="SMART" id="SM00388">
    <property type="entry name" value="HisKA"/>
    <property type="match status" value="1"/>
</dbReference>
<evidence type="ECO:0000256" key="8">
    <source>
        <dbReference type="ARBA" id="ARBA00023012"/>
    </source>
</evidence>
<dbReference type="InterPro" id="IPR005467">
    <property type="entry name" value="His_kinase_dom"/>
</dbReference>
<evidence type="ECO:0000256" key="2">
    <source>
        <dbReference type="ARBA" id="ARBA00012438"/>
    </source>
</evidence>
<dbReference type="CDD" id="cd00082">
    <property type="entry name" value="HisKA"/>
    <property type="match status" value="1"/>
</dbReference>
<dbReference type="RefSeq" id="WP_213889914.1">
    <property type="nucleotide sequence ID" value="NZ_JAGFNU010000008.1"/>
</dbReference>
<dbReference type="PROSITE" id="PS50109">
    <property type="entry name" value="HIS_KIN"/>
    <property type="match status" value="1"/>
</dbReference>
<evidence type="ECO:0000259" key="12">
    <source>
        <dbReference type="PROSITE" id="PS50112"/>
    </source>
</evidence>
<comment type="caution">
    <text evidence="14">The sequence shown here is derived from an EMBL/GenBank/DDBJ whole genome shotgun (WGS) entry which is preliminary data.</text>
</comment>
<organism evidence="14 15">
    <name type="scientific">Pseudohalocynthiibacter aestuariivivens</name>
    <dbReference type="NCBI Taxonomy" id="1591409"/>
    <lineage>
        <taxon>Bacteria</taxon>
        <taxon>Pseudomonadati</taxon>
        <taxon>Pseudomonadota</taxon>
        <taxon>Alphaproteobacteria</taxon>
        <taxon>Rhodobacterales</taxon>
        <taxon>Paracoccaceae</taxon>
        <taxon>Pseudohalocynthiibacter</taxon>
    </lineage>
</organism>
<evidence type="ECO:0000256" key="5">
    <source>
        <dbReference type="ARBA" id="ARBA00022741"/>
    </source>
</evidence>
<proteinExistence type="predicted"/>
<dbReference type="Gene3D" id="3.40.50.2300">
    <property type="match status" value="1"/>
</dbReference>
<dbReference type="InterPro" id="IPR001789">
    <property type="entry name" value="Sig_transdc_resp-reg_receiver"/>
</dbReference>
<feature type="domain" description="PAC" evidence="13">
    <location>
        <begin position="76"/>
        <end position="135"/>
    </location>
</feature>
<reference evidence="14 15" key="1">
    <citation type="submission" date="2024-09" db="EMBL/GenBank/DDBJ databases">
        <authorList>
            <person name="Sun Q."/>
            <person name="Mori K."/>
        </authorList>
    </citation>
    <scope>NUCLEOTIDE SEQUENCE [LARGE SCALE GENOMIC DNA]</scope>
    <source>
        <strain evidence="14 15">CECT 8726</strain>
    </source>
</reference>
<dbReference type="Gene3D" id="3.30.450.20">
    <property type="entry name" value="PAS domain"/>
    <property type="match status" value="1"/>
</dbReference>
<dbReference type="SUPFAM" id="SSF55785">
    <property type="entry name" value="PYP-like sensor domain (PAS domain)"/>
    <property type="match status" value="1"/>
</dbReference>
<evidence type="ECO:0000256" key="6">
    <source>
        <dbReference type="ARBA" id="ARBA00022777"/>
    </source>
</evidence>
<dbReference type="Gene3D" id="1.10.287.130">
    <property type="match status" value="1"/>
</dbReference>